<dbReference type="InterPro" id="IPR003043">
    <property type="entry name" value="Uropor_MeTrfase_CS"/>
</dbReference>
<keyword evidence="6" id="KW-1133">Transmembrane helix</keyword>
<dbReference type="GeneID" id="16068553"/>
<dbReference type="PANTHER" id="PTHR45790:SF6">
    <property type="entry name" value="UROPORPHYRINOGEN-III C-METHYLTRANSFERASE"/>
    <property type="match status" value="1"/>
</dbReference>
<accession>F2US58</accession>
<gene>
    <name evidence="8" type="ORF">PTSG_11107</name>
</gene>
<evidence type="ECO:0000256" key="5">
    <source>
        <dbReference type="SAM" id="MobiDB-lite"/>
    </source>
</evidence>
<keyword evidence="3" id="KW-0949">S-adenosyl-L-methionine</keyword>
<dbReference type="CDD" id="cd11642">
    <property type="entry name" value="SUMT"/>
    <property type="match status" value="1"/>
</dbReference>
<evidence type="ECO:0000256" key="6">
    <source>
        <dbReference type="SAM" id="Phobius"/>
    </source>
</evidence>
<evidence type="ECO:0000256" key="2">
    <source>
        <dbReference type="ARBA" id="ARBA00022679"/>
    </source>
</evidence>
<keyword evidence="6" id="KW-0472">Membrane</keyword>
<feature type="region of interest" description="Disordered" evidence="5">
    <location>
        <begin position="188"/>
        <end position="225"/>
    </location>
</feature>
<protein>
    <submittedName>
        <fullName evidence="8">Uroporphyrin-III C-methyltransferase</fullName>
    </submittedName>
</protein>
<evidence type="ECO:0000313" key="9">
    <source>
        <dbReference type="Proteomes" id="UP000007799"/>
    </source>
</evidence>
<name>F2US58_SALR5</name>
<dbReference type="InterPro" id="IPR035996">
    <property type="entry name" value="4pyrrol_Methylase_sf"/>
</dbReference>
<feature type="transmembrane region" description="Helical" evidence="6">
    <location>
        <begin position="154"/>
        <end position="177"/>
    </location>
</feature>
<feature type="region of interest" description="Disordered" evidence="5">
    <location>
        <begin position="102"/>
        <end position="130"/>
    </location>
</feature>
<dbReference type="STRING" id="946362.F2US58"/>
<keyword evidence="1 4" id="KW-0489">Methyltransferase</keyword>
<dbReference type="Gene3D" id="3.30.950.10">
    <property type="entry name" value="Methyltransferase, Cobalt-precorrin-4 Transmethylase, Domain 2"/>
    <property type="match status" value="1"/>
</dbReference>
<proteinExistence type="inferred from homology"/>
<feature type="region of interest" description="Disordered" evidence="5">
    <location>
        <begin position="1"/>
        <end position="21"/>
    </location>
</feature>
<sequence length="488" mass="52093">MVGCQLAGNTNNNRFAPPPLQAAPAAWNETHDLGHHHHPLVCFQNSHTNHHSYNYNNASQHGLHLSNTADPFRPQPSPWSSVPSLILDALFNLVFSETKPPPFVSSPPPPLSSAATSFSASLPASPTATDSHTASATAQATMGWLGCNTPALTIAFALGAATCAFIAILSVVLPDWYKSMRDAYRRRKERREQEAAGITTTNNNNNNNNNANSNNIRSGQQPPTATTTAGLVAAATRPELLQAPSQPHTARGSIMLVGAGPGSVNLLTIAAMRAIKEADVVVCDRLVPDAIRRLARGQVVVTTKRHGTADAGQEAIYAACLRALAQGKRVVRLKGGDPFVFGRGAEEVLRFRQHGYEPIVIPGISSCTAAPLLSGVPLTTRGVADRFLVCTAHGQQDSDPRYPMFDPACTFVFLMGVRRVEQLTKRLIAFHKFPPSTPACIVQEASMRTQCQLSTTLELLPCLAKANNISAPATIVIGNAVTTLMSTA</sequence>
<dbReference type="GO" id="GO:0032259">
    <property type="term" value="P:methylation"/>
    <property type="evidence" value="ECO:0007669"/>
    <property type="project" value="UniProtKB-KW"/>
</dbReference>
<organism evidence="9">
    <name type="scientific">Salpingoeca rosetta (strain ATCC 50818 / BSB-021)</name>
    <dbReference type="NCBI Taxonomy" id="946362"/>
    <lineage>
        <taxon>Eukaryota</taxon>
        <taxon>Choanoflagellata</taxon>
        <taxon>Craspedida</taxon>
        <taxon>Salpingoecidae</taxon>
        <taxon>Salpingoeca</taxon>
    </lineage>
</organism>
<dbReference type="InterPro" id="IPR014776">
    <property type="entry name" value="4pyrrole_Mease_sub2"/>
</dbReference>
<dbReference type="NCBIfam" id="TIGR01469">
    <property type="entry name" value="cobA_cysG_Cterm"/>
    <property type="match status" value="1"/>
</dbReference>
<dbReference type="Gene3D" id="3.40.1010.10">
    <property type="entry name" value="Cobalt-precorrin-4 Transmethylase, Domain 1"/>
    <property type="match status" value="1"/>
</dbReference>
<dbReference type="FunFam" id="3.40.1010.10:FF:000006">
    <property type="entry name" value="Siroheme synthase, putative"/>
    <property type="match status" value="1"/>
</dbReference>
<comment type="similarity">
    <text evidence="4">Belongs to the precorrin methyltransferase family.</text>
</comment>
<feature type="compositionally biased region" description="Low complexity" evidence="5">
    <location>
        <begin position="112"/>
        <end position="130"/>
    </location>
</feature>
<dbReference type="eggNOG" id="KOG1527">
    <property type="taxonomic scope" value="Eukaryota"/>
</dbReference>
<dbReference type="OrthoDB" id="508204at2759"/>
<dbReference type="RefSeq" id="XP_004988027.1">
    <property type="nucleotide sequence ID" value="XM_004987970.1"/>
</dbReference>
<evidence type="ECO:0000256" key="1">
    <source>
        <dbReference type="ARBA" id="ARBA00022603"/>
    </source>
</evidence>
<evidence type="ECO:0000313" key="8">
    <source>
        <dbReference type="EMBL" id="EGD80463.1"/>
    </source>
</evidence>
<keyword evidence="9" id="KW-1185">Reference proteome</keyword>
<dbReference type="SUPFAM" id="SSF53790">
    <property type="entry name" value="Tetrapyrrole methylase"/>
    <property type="match status" value="1"/>
</dbReference>
<dbReference type="Proteomes" id="UP000007799">
    <property type="component" value="Unassembled WGS sequence"/>
</dbReference>
<dbReference type="InterPro" id="IPR006366">
    <property type="entry name" value="CobA/CysG_C"/>
</dbReference>
<dbReference type="InterPro" id="IPR050161">
    <property type="entry name" value="Siro_Cobalamin_biosynth"/>
</dbReference>
<dbReference type="InterPro" id="IPR000878">
    <property type="entry name" value="4pyrrol_Mease"/>
</dbReference>
<dbReference type="OMA" id="SETTHPC"/>
<dbReference type="KEGG" id="sre:PTSG_11107"/>
<evidence type="ECO:0000256" key="3">
    <source>
        <dbReference type="ARBA" id="ARBA00022691"/>
    </source>
</evidence>
<reference evidence="8" key="1">
    <citation type="submission" date="2009-08" db="EMBL/GenBank/DDBJ databases">
        <title>Annotation of Salpingoeca rosetta.</title>
        <authorList>
            <consortium name="The Broad Institute Genome Sequencing Platform"/>
            <person name="Russ C."/>
            <person name="Cuomo C."/>
            <person name="Burger G."/>
            <person name="Gray M.W."/>
            <person name="Holland P.W.H."/>
            <person name="King N."/>
            <person name="Lang F.B.F."/>
            <person name="Roger A.J."/>
            <person name="Ruiz-Trillo I."/>
            <person name="Young S.K."/>
            <person name="Zeng Q."/>
            <person name="Gargeya S."/>
            <person name="Alvarado L."/>
            <person name="Berlin A."/>
            <person name="Chapman S.B."/>
            <person name="Chen Z."/>
            <person name="Freedman E."/>
            <person name="Gellesch M."/>
            <person name="Goldberg J."/>
            <person name="Griggs A."/>
            <person name="Gujja S."/>
            <person name="Heilman E."/>
            <person name="Heiman D."/>
            <person name="Howarth C."/>
            <person name="Mehta T."/>
            <person name="Neiman D."/>
            <person name="Pearson M."/>
            <person name="Roberts A."/>
            <person name="Saif S."/>
            <person name="Shea T."/>
            <person name="Shenoy N."/>
            <person name="Sisk P."/>
            <person name="Stolte C."/>
            <person name="Sykes S."/>
            <person name="White J."/>
            <person name="Yandava C."/>
            <person name="Haas B."/>
            <person name="Nusbaum C."/>
            <person name="Birren B."/>
        </authorList>
    </citation>
    <scope>NUCLEOTIDE SEQUENCE [LARGE SCALE GENOMIC DNA]</scope>
    <source>
        <strain evidence="8">ATCC 50818</strain>
    </source>
</reference>
<feature type="compositionally biased region" description="Pro residues" evidence="5">
    <location>
        <begin position="102"/>
        <end position="111"/>
    </location>
</feature>
<feature type="domain" description="Tetrapyrrole methylase" evidence="7">
    <location>
        <begin position="254"/>
        <end position="458"/>
    </location>
</feature>
<dbReference type="GO" id="GO:0019354">
    <property type="term" value="P:siroheme biosynthetic process"/>
    <property type="evidence" value="ECO:0007669"/>
    <property type="project" value="InterPro"/>
</dbReference>
<dbReference type="PANTHER" id="PTHR45790">
    <property type="entry name" value="SIROHEME SYNTHASE-RELATED"/>
    <property type="match status" value="1"/>
</dbReference>
<evidence type="ECO:0000259" key="7">
    <source>
        <dbReference type="Pfam" id="PF00590"/>
    </source>
</evidence>
<dbReference type="InParanoid" id="F2US58"/>
<dbReference type="EMBL" id="GL832993">
    <property type="protein sequence ID" value="EGD80463.1"/>
    <property type="molecule type" value="Genomic_DNA"/>
</dbReference>
<dbReference type="InterPro" id="IPR014777">
    <property type="entry name" value="4pyrrole_Mease_sub1"/>
</dbReference>
<feature type="compositionally biased region" description="Low complexity" evidence="5">
    <location>
        <begin position="202"/>
        <end position="215"/>
    </location>
</feature>
<dbReference type="NCBIfam" id="NF004790">
    <property type="entry name" value="PRK06136.1"/>
    <property type="match status" value="1"/>
</dbReference>
<keyword evidence="2 4" id="KW-0808">Transferase</keyword>
<evidence type="ECO:0000256" key="4">
    <source>
        <dbReference type="RuleBase" id="RU003960"/>
    </source>
</evidence>
<dbReference type="Pfam" id="PF00590">
    <property type="entry name" value="TP_methylase"/>
    <property type="match status" value="1"/>
</dbReference>
<dbReference type="PROSITE" id="PS00840">
    <property type="entry name" value="SUMT_2"/>
    <property type="match status" value="1"/>
</dbReference>
<dbReference type="AlphaFoldDB" id="F2US58"/>
<dbReference type="GO" id="GO:0004851">
    <property type="term" value="F:uroporphyrin-III C-methyltransferase activity"/>
    <property type="evidence" value="ECO:0007669"/>
    <property type="project" value="TreeGrafter"/>
</dbReference>
<keyword evidence="6" id="KW-0812">Transmembrane</keyword>